<keyword evidence="1" id="KW-1133">Transmembrane helix</keyword>
<accession>A0ABW9JA99</accession>
<name>A0ABW9JA99_9SPHI</name>
<protein>
    <recommendedName>
        <fullName evidence="4">Phage holin family protein</fullName>
    </recommendedName>
</protein>
<evidence type="ECO:0000313" key="3">
    <source>
        <dbReference type="Proteomes" id="UP001517247"/>
    </source>
</evidence>
<gene>
    <name evidence="2" type="ORF">E6A44_017960</name>
</gene>
<organism evidence="2 3">
    <name type="scientific">Pedobacter ureilyticus</name>
    <dbReference type="NCBI Taxonomy" id="1393051"/>
    <lineage>
        <taxon>Bacteria</taxon>
        <taxon>Pseudomonadati</taxon>
        <taxon>Bacteroidota</taxon>
        <taxon>Sphingobacteriia</taxon>
        <taxon>Sphingobacteriales</taxon>
        <taxon>Sphingobacteriaceae</taxon>
        <taxon>Pedobacter</taxon>
    </lineage>
</organism>
<dbReference type="RefSeq" id="WP_138724560.1">
    <property type="nucleotide sequence ID" value="NZ_SSHJ02000009.1"/>
</dbReference>
<keyword evidence="1" id="KW-0812">Transmembrane</keyword>
<comment type="caution">
    <text evidence="2">The sequence shown here is derived from an EMBL/GenBank/DDBJ whole genome shotgun (WGS) entry which is preliminary data.</text>
</comment>
<proteinExistence type="predicted"/>
<evidence type="ECO:0000313" key="2">
    <source>
        <dbReference type="EMBL" id="MFN0257478.1"/>
    </source>
</evidence>
<sequence length="143" mass="16336">MKKKLLSLFPNYWRAVKRHIKARLKIQKYRTVLAVSQLLADLITNATIVLILLLVIFLTSITLSFSLSVFFGSHVLGFLAATLCLTLAALLVLWKRSRVEAYFAGLTIARYFEKIRAGHPKRSVKNTSEFESLMNAIDHKEKR</sequence>
<dbReference type="EMBL" id="SSHJ02000009">
    <property type="protein sequence ID" value="MFN0257478.1"/>
    <property type="molecule type" value="Genomic_DNA"/>
</dbReference>
<keyword evidence="3" id="KW-1185">Reference proteome</keyword>
<evidence type="ECO:0000256" key="1">
    <source>
        <dbReference type="SAM" id="Phobius"/>
    </source>
</evidence>
<evidence type="ECO:0008006" key="4">
    <source>
        <dbReference type="Google" id="ProtNLM"/>
    </source>
</evidence>
<reference evidence="2 3" key="1">
    <citation type="submission" date="2024-12" db="EMBL/GenBank/DDBJ databases">
        <authorList>
            <person name="Hu S."/>
        </authorList>
    </citation>
    <scope>NUCLEOTIDE SEQUENCE [LARGE SCALE GENOMIC DNA]</scope>
    <source>
        <strain evidence="2 3">THG-T11</strain>
    </source>
</reference>
<feature type="transmembrane region" description="Helical" evidence="1">
    <location>
        <begin position="70"/>
        <end position="94"/>
    </location>
</feature>
<dbReference type="Proteomes" id="UP001517247">
    <property type="component" value="Unassembled WGS sequence"/>
</dbReference>
<keyword evidence="1" id="KW-0472">Membrane</keyword>